<accession>A0ACA9RVB7</accession>
<gene>
    <name evidence="1" type="ORF">RPERSI_LOCUS23271</name>
</gene>
<name>A0ACA9RVB7_9GLOM</name>
<dbReference type="EMBL" id="CAJVQC010072196">
    <property type="protein sequence ID" value="CAG8811285.1"/>
    <property type="molecule type" value="Genomic_DNA"/>
</dbReference>
<protein>
    <submittedName>
        <fullName evidence="1">35216_t:CDS:1</fullName>
    </submittedName>
</protein>
<reference evidence="1" key="1">
    <citation type="submission" date="2021-06" db="EMBL/GenBank/DDBJ databases">
        <authorList>
            <person name="Kallberg Y."/>
            <person name="Tangrot J."/>
            <person name="Rosling A."/>
        </authorList>
    </citation>
    <scope>NUCLEOTIDE SEQUENCE</scope>
    <source>
        <strain evidence="1">MA461A</strain>
    </source>
</reference>
<keyword evidence="2" id="KW-1185">Reference proteome</keyword>
<evidence type="ECO:0000313" key="2">
    <source>
        <dbReference type="Proteomes" id="UP000789920"/>
    </source>
</evidence>
<organism evidence="1 2">
    <name type="scientific">Racocetra persica</name>
    <dbReference type="NCBI Taxonomy" id="160502"/>
    <lineage>
        <taxon>Eukaryota</taxon>
        <taxon>Fungi</taxon>
        <taxon>Fungi incertae sedis</taxon>
        <taxon>Mucoromycota</taxon>
        <taxon>Glomeromycotina</taxon>
        <taxon>Glomeromycetes</taxon>
        <taxon>Diversisporales</taxon>
        <taxon>Gigasporaceae</taxon>
        <taxon>Racocetra</taxon>
    </lineage>
</organism>
<feature type="non-terminal residue" evidence="1">
    <location>
        <position position="1"/>
    </location>
</feature>
<evidence type="ECO:0000313" key="1">
    <source>
        <dbReference type="EMBL" id="CAG8811285.1"/>
    </source>
</evidence>
<dbReference type="Proteomes" id="UP000789920">
    <property type="component" value="Unassembled WGS sequence"/>
</dbReference>
<comment type="caution">
    <text evidence="1">The sequence shown here is derived from an EMBL/GenBank/DDBJ whole genome shotgun (WGS) entry which is preliminary data.</text>
</comment>
<proteinExistence type="predicted"/>
<sequence length="121" mass="13466">TTLMPNIQLRRISEAEYGKAVGLGFKYITLLLMSVILSGLFGSKLNVKVSSGTSVNKETEPLLEQVFLAKPKSKIIPYIKRGNSLNAEKVVKIVVLKAETKKVSLRIEVIFVEILKPKPRK</sequence>